<organism evidence="1 2">
    <name type="scientific">Jatrophihabitans cynanchi</name>
    <dbReference type="NCBI Taxonomy" id="2944128"/>
    <lineage>
        <taxon>Bacteria</taxon>
        <taxon>Bacillati</taxon>
        <taxon>Actinomycetota</taxon>
        <taxon>Actinomycetes</taxon>
        <taxon>Jatrophihabitantales</taxon>
        <taxon>Jatrophihabitantaceae</taxon>
        <taxon>Jatrophihabitans</taxon>
    </lineage>
</organism>
<evidence type="ECO:0000313" key="1">
    <source>
        <dbReference type="EMBL" id="WAX57453.1"/>
    </source>
</evidence>
<protein>
    <submittedName>
        <fullName evidence="1">Uncharacterized protein</fullName>
    </submittedName>
</protein>
<dbReference type="Proteomes" id="UP001164693">
    <property type="component" value="Chromosome"/>
</dbReference>
<sequence>MSLSDADVAALAREAVDHKDPRLDVHIAPVAQDDPYRFGAAAWTVSAGGASSYITATMSWREALDKLIADLGS</sequence>
<name>A0ABY7JYT3_9ACTN</name>
<dbReference type="RefSeq" id="WP_269443992.1">
    <property type="nucleotide sequence ID" value="NZ_CP097463.1"/>
</dbReference>
<proteinExistence type="predicted"/>
<gene>
    <name evidence="1" type="ORF">M6B22_01485</name>
</gene>
<accession>A0ABY7JYT3</accession>
<dbReference type="EMBL" id="CP097463">
    <property type="protein sequence ID" value="WAX57453.1"/>
    <property type="molecule type" value="Genomic_DNA"/>
</dbReference>
<keyword evidence="2" id="KW-1185">Reference proteome</keyword>
<evidence type="ECO:0000313" key="2">
    <source>
        <dbReference type="Proteomes" id="UP001164693"/>
    </source>
</evidence>
<reference evidence="1" key="1">
    <citation type="submission" date="2022-05" db="EMBL/GenBank/DDBJ databases">
        <title>Jatrophihabitans sp. SB3-54 whole genome sequence.</title>
        <authorList>
            <person name="Suh M.K."/>
            <person name="Eom M.K."/>
            <person name="Kim J.S."/>
            <person name="Kim H.S."/>
            <person name="Do H.E."/>
            <person name="Shin Y.K."/>
            <person name="Lee J.-S."/>
        </authorList>
    </citation>
    <scope>NUCLEOTIDE SEQUENCE</scope>
    <source>
        <strain evidence="1">SB3-54</strain>
    </source>
</reference>